<gene>
    <name evidence="1" type="ORF">VITISV_026701</name>
</gene>
<evidence type="ECO:0000313" key="1">
    <source>
        <dbReference type="EMBL" id="CAN62079.1"/>
    </source>
</evidence>
<reference evidence="1" key="1">
    <citation type="journal article" date="2007" name="PLoS ONE">
        <title>The first genome sequence of an elite grapevine cultivar (Pinot noir Vitis vinifera L.): coping with a highly heterozygous genome.</title>
        <authorList>
            <person name="Velasco R."/>
            <person name="Zharkikh A."/>
            <person name="Troggio M."/>
            <person name="Cartwright D.A."/>
            <person name="Cestaro A."/>
            <person name="Pruss D."/>
            <person name="Pindo M."/>
            <person name="FitzGerald L.M."/>
            <person name="Vezzulli S."/>
            <person name="Reid J."/>
            <person name="Malacarne G."/>
            <person name="Iliev D."/>
            <person name="Coppola G."/>
            <person name="Wardell B."/>
            <person name="Micheletti D."/>
            <person name="Macalma T."/>
            <person name="Facci M."/>
            <person name="Mitchell J.T."/>
            <person name="Perazzolli M."/>
            <person name="Eldredge G."/>
            <person name="Gatto P."/>
            <person name="Oyzerski R."/>
            <person name="Moretto M."/>
            <person name="Gutin N."/>
            <person name="Stefanini M."/>
            <person name="Chen Y."/>
            <person name="Segala C."/>
            <person name="Davenport C."/>
            <person name="Dematte L."/>
            <person name="Mraz A."/>
            <person name="Battilana J."/>
            <person name="Stormo K."/>
            <person name="Costa F."/>
            <person name="Tao Q."/>
            <person name="Si-Ammour A."/>
            <person name="Harkins T."/>
            <person name="Lackey A."/>
            <person name="Perbost C."/>
            <person name="Taillon B."/>
            <person name="Stella A."/>
            <person name="Solovyev V."/>
            <person name="Fawcett J.A."/>
            <person name="Sterck L."/>
            <person name="Vandepoele K."/>
            <person name="Grando S.M."/>
            <person name="Toppo S."/>
            <person name="Moser C."/>
            <person name="Lanchbury J."/>
            <person name="Bogden R."/>
            <person name="Skolnick M."/>
            <person name="Sgaramella V."/>
            <person name="Bhatnagar S.K."/>
            <person name="Fontana P."/>
            <person name="Gutin A."/>
            <person name="Van de Peer Y."/>
            <person name="Salamini F."/>
            <person name="Viola R."/>
        </authorList>
    </citation>
    <scope>NUCLEOTIDE SEQUENCE</scope>
</reference>
<sequence length="201" mass="23149">MSMMEYLLKVKTLADNLAGIGEPVSKKDQKKTLYQPGFKVSAESGTTRPSHIRLDTCRNKTDTRYCIMHELSWELNKYFRWVQLGIKDDSCRLVHEKARTYIESYDSRYVKCTDIYGLRFIHPDLPTGIHTELGTQKQSDIVTEEPNHGRVADQDDLIMWLPITTIPNTVSEKEFSMELTIDKGAQKLGCRNLERSCEKKG</sequence>
<dbReference type="AlphaFoldDB" id="A5C4Q4"/>
<accession>A5C4Q4</accession>
<protein>
    <submittedName>
        <fullName evidence="1">Uncharacterized protein</fullName>
    </submittedName>
</protein>
<dbReference type="EMBL" id="AM482251">
    <property type="protein sequence ID" value="CAN62079.1"/>
    <property type="molecule type" value="Genomic_DNA"/>
</dbReference>
<organism evidence="1">
    <name type="scientific">Vitis vinifera</name>
    <name type="common">Grape</name>
    <dbReference type="NCBI Taxonomy" id="29760"/>
    <lineage>
        <taxon>Eukaryota</taxon>
        <taxon>Viridiplantae</taxon>
        <taxon>Streptophyta</taxon>
        <taxon>Embryophyta</taxon>
        <taxon>Tracheophyta</taxon>
        <taxon>Spermatophyta</taxon>
        <taxon>Magnoliopsida</taxon>
        <taxon>eudicotyledons</taxon>
        <taxon>Gunneridae</taxon>
        <taxon>Pentapetalae</taxon>
        <taxon>rosids</taxon>
        <taxon>Vitales</taxon>
        <taxon>Vitaceae</taxon>
        <taxon>Viteae</taxon>
        <taxon>Vitis</taxon>
    </lineage>
</organism>
<dbReference type="ExpressionAtlas" id="A5C4Q4">
    <property type="expression patterns" value="baseline and differential"/>
</dbReference>
<name>A5C4Q4_VITVI</name>
<proteinExistence type="predicted"/>